<dbReference type="PANTHER" id="PTHR24096:SF422">
    <property type="entry name" value="BCDNA.GH02901"/>
    <property type="match status" value="1"/>
</dbReference>
<dbReference type="Pfam" id="PF13193">
    <property type="entry name" value="AMP-binding_C"/>
    <property type="match status" value="1"/>
</dbReference>
<dbReference type="InterPro" id="IPR020845">
    <property type="entry name" value="AMP-binding_CS"/>
</dbReference>
<dbReference type="InterPro" id="IPR000873">
    <property type="entry name" value="AMP-dep_synth/lig_dom"/>
</dbReference>
<accession>A0A9P4IX67</accession>
<comment type="caution">
    <text evidence="4">The sequence shown here is derived from an EMBL/GenBank/DDBJ whole genome shotgun (WGS) entry which is preliminary data.</text>
</comment>
<dbReference type="Proteomes" id="UP000799439">
    <property type="component" value="Unassembled WGS sequence"/>
</dbReference>
<dbReference type="FunFam" id="3.30.300.30:FF:000007">
    <property type="entry name" value="4-coumarate--CoA ligase 2"/>
    <property type="match status" value="1"/>
</dbReference>
<evidence type="ECO:0000256" key="1">
    <source>
        <dbReference type="ARBA" id="ARBA00006432"/>
    </source>
</evidence>
<dbReference type="PANTHER" id="PTHR24096">
    <property type="entry name" value="LONG-CHAIN-FATTY-ACID--COA LIGASE"/>
    <property type="match status" value="1"/>
</dbReference>
<dbReference type="Gene3D" id="2.30.38.10">
    <property type="entry name" value="Luciferase, Domain 3"/>
    <property type="match status" value="1"/>
</dbReference>
<dbReference type="InterPro" id="IPR025110">
    <property type="entry name" value="AMP-bd_C"/>
</dbReference>
<dbReference type="GO" id="GO:0016405">
    <property type="term" value="F:CoA-ligase activity"/>
    <property type="evidence" value="ECO:0007669"/>
    <property type="project" value="TreeGrafter"/>
</dbReference>
<reference evidence="4" key="1">
    <citation type="journal article" date="2020" name="Stud. Mycol.">
        <title>101 Dothideomycetes genomes: a test case for predicting lifestyles and emergence of pathogens.</title>
        <authorList>
            <person name="Haridas S."/>
            <person name="Albert R."/>
            <person name="Binder M."/>
            <person name="Bloem J."/>
            <person name="Labutti K."/>
            <person name="Salamov A."/>
            <person name="Andreopoulos B."/>
            <person name="Baker S."/>
            <person name="Barry K."/>
            <person name="Bills G."/>
            <person name="Bluhm B."/>
            <person name="Cannon C."/>
            <person name="Castanera R."/>
            <person name="Culley D."/>
            <person name="Daum C."/>
            <person name="Ezra D."/>
            <person name="Gonzalez J."/>
            <person name="Henrissat B."/>
            <person name="Kuo A."/>
            <person name="Liang C."/>
            <person name="Lipzen A."/>
            <person name="Lutzoni F."/>
            <person name="Magnuson J."/>
            <person name="Mondo S."/>
            <person name="Nolan M."/>
            <person name="Ohm R."/>
            <person name="Pangilinan J."/>
            <person name="Park H.-J."/>
            <person name="Ramirez L."/>
            <person name="Alfaro M."/>
            <person name="Sun H."/>
            <person name="Tritt A."/>
            <person name="Yoshinaga Y."/>
            <person name="Zwiers L.-H."/>
            <person name="Turgeon B."/>
            <person name="Goodwin S."/>
            <person name="Spatafora J."/>
            <person name="Crous P."/>
            <person name="Grigoriev I."/>
        </authorList>
    </citation>
    <scope>NUCLEOTIDE SEQUENCE</scope>
    <source>
        <strain evidence="4">CBS 260.36</strain>
    </source>
</reference>
<dbReference type="AlphaFoldDB" id="A0A9P4IX67"/>
<dbReference type="InterPro" id="IPR045851">
    <property type="entry name" value="AMP-bd_C_sf"/>
</dbReference>
<evidence type="ECO:0000313" key="4">
    <source>
        <dbReference type="EMBL" id="KAF2151567.1"/>
    </source>
</evidence>
<dbReference type="PROSITE" id="PS00455">
    <property type="entry name" value="AMP_BINDING"/>
    <property type="match status" value="1"/>
</dbReference>
<organism evidence="4 5">
    <name type="scientific">Myriangium duriaei CBS 260.36</name>
    <dbReference type="NCBI Taxonomy" id="1168546"/>
    <lineage>
        <taxon>Eukaryota</taxon>
        <taxon>Fungi</taxon>
        <taxon>Dikarya</taxon>
        <taxon>Ascomycota</taxon>
        <taxon>Pezizomycotina</taxon>
        <taxon>Dothideomycetes</taxon>
        <taxon>Dothideomycetidae</taxon>
        <taxon>Myriangiales</taxon>
        <taxon>Myriangiaceae</taxon>
        <taxon>Myriangium</taxon>
    </lineage>
</organism>
<dbReference type="OrthoDB" id="6509636at2759"/>
<evidence type="ECO:0000259" key="2">
    <source>
        <dbReference type="Pfam" id="PF00501"/>
    </source>
</evidence>
<dbReference type="EMBL" id="ML996087">
    <property type="protein sequence ID" value="KAF2151567.1"/>
    <property type="molecule type" value="Genomic_DNA"/>
</dbReference>
<keyword evidence="5" id="KW-1185">Reference proteome</keyword>
<protein>
    <submittedName>
        <fullName evidence="4">Acetyl-CoA synthetase-like protein</fullName>
    </submittedName>
</protein>
<proteinExistence type="inferred from homology"/>
<sequence length="563" mass="62496">MVFSSPSWVPQLSLDPPDNITISQFMQDEKYGRRSISKSRNPFTCGLTGNTYTHAQVIQRFEALAESLARRLDWDCYRGSPWDKVVCIFSLNSIDYMTVAYAVHRLSGIVTPANAIYSAEELAHQLRTSGAKAIFTCVPLIDVALQAASVADIPLSNIYLLDIPGFKILAGQQHPSLDDLILEGGRYPSLAPLEFLPGQGARQPAFLCYSSGTSGLPKAVMISHRNVIANVIQHVAYESVGRKSKNVTTQNLLAPLPMSHIYALIVACHTSTWRGDGYIILPKYDFEHFLSAIQRFRVQQCLVVPPILIQLLRFKDRRRASREETIAELERIYPNWAIGQAYGMTETAVVVTSPSEHDIMKQASGSVLPGSKLKLVDSAGKEVTEYDKPGEVCVQGPSVVLGYLNNEKATCETFFHDNDGRWIRTGDEGVMTLALSGNQQLRIVDRIKELIKVSGHQVAPAELEAHILAHPAVADVAVIQVPDEKTGEAPKAFVVRHPDDDRNDDVVAADIASWVAEHKAYYKRIRGGCEFISEIPKSPSGKILRRLLRDEEKVKRRRQASRL</sequence>
<name>A0A9P4IX67_9PEZI</name>
<feature type="domain" description="AMP-dependent synthetase/ligase" evidence="2">
    <location>
        <begin position="48"/>
        <end position="404"/>
    </location>
</feature>
<dbReference type="Pfam" id="PF00501">
    <property type="entry name" value="AMP-binding"/>
    <property type="match status" value="1"/>
</dbReference>
<dbReference type="Gene3D" id="3.30.300.30">
    <property type="match status" value="1"/>
</dbReference>
<gene>
    <name evidence="4" type="ORF">K461DRAFT_328147</name>
</gene>
<evidence type="ECO:0000259" key="3">
    <source>
        <dbReference type="Pfam" id="PF13193"/>
    </source>
</evidence>
<feature type="domain" description="AMP-binding enzyme C-terminal" evidence="3">
    <location>
        <begin position="462"/>
        <end position="542"/>
    </location>
</feature>
<evidence type="ECO:0000313" key="5">
    <source>
        <dbReference type="Proteomes" id="UP000799439"/>
    </source>
</evidence>
<dbReference type="SUPFAM" id="SSF56801">
    <property type="entry name" value="Acetyl-CoA synthetase-like"/>
    <property type="match status" value="1"/>
</dbReference>
<dbReference type="Gene3D" id="3.40.50.980">
    <property type="match status" value="2"/>
</dbReference>
<comment type="similarity">
    <text evidence="1">Belongs to the ATP-dependent AMP-binding enzyme family.</text>
</comment>